<evidence type="ECO:0000259" key="2">
    <source>
        <dbReference type="Pfam" id="PF13439"/>
    </source>
</evidence>
<evidence type="ECO:0000259" key="1">
    <source>
        <dbReference type="Pfam" id="PF00534"/>
    </source>
</evidence>
<protein>
    <submittedName>
        <fullName evidence="3">Glycosyltransferase involved in cell wall biosynthesis</fullName>
    </submittedName>
</protein>
<dbReference type="GO" id="GO:1901135">
    <property type="term" value="P:carbohydrate derivative metabolic process"/>
    <property type="evidence" value="ECO:0007669"/>
    <property type="project" value="UniProtKB-ARBA"/>
</dbReference>
<accession>A0A4R1XMX4</accession>
<dbReference type="Pfam" id="PF00534">
    <property type="entry name" value="Glycos_transf_1"/>
    <property type="match status" value="1"/>
</dbReference>
<feature type="domain" description="Glycosyltransferase subfamily 4-like N-terminal" evidence="2">
    <location>
        <begin position="13"/>
        <end position="165"/>
    </location>
</feature>
<dbReference type="SUPFAM" id="SSF53756">
    <property type="entry name" value="UDP-Glycosyltransferase/glycogen phosphorylase"/>
    <property type="match status" value="1"/>
</dbReference>
<dbReference type="PANTHER" id="PTHR12526">
    <property type="entry name" value="GLYCOSYLTRANSFERASE"/>
    <property type="match status" value="1"/>
</dbReference>
<keyword evidence="3" id="KW-0808">Transferase</keyword>
<dbReference type="Gene3D" id="3.40.50.2000">
    <property type="entry name" value="Glycogen Phosphorylase B"/>
    <property type="match status" value="2"/>
</dbReference>
<dbReference type="AlphaFoldDB" id="A0A4R1XMX4"/>
<keyword evidence="4" id="KW-1185">Reference proteome</keyword>
<dbReference type="InterPro" id="IPR001296">
    <property type="entry name" value="Glyco_trans_1"/>
</dbReference>
<feature type="domain" description="Glycosyl transferase family 1" evidence="1">
    <location>
        <begin position="177"/>
        <end position="331"/>
    </location>
</feature>
<dbReference type="GO" id="GO:0016757">
    <property type="term" value="F:glycosyltransferase activity"/>
    <property type="evidence" value="ECO:0007669"/>
    <property type="project" value="InterPro"/>
</dbReference>
<organism evidence="3 4">
    <name type="scientific">Acinetobacter calcoaceticus</name>
    <dbReference type="NCBI Taxonomy" id="471"/>
    <lineage>
        <taxon>Bacteria</taxon>
        <taxon>Pseudomonadati</taxon>
        <taxon>Pseudomonadota</taxon>
        <taxon>Gammaproteobacteria</taxon>
        <taxon>Moraxellales</taxon>
        <taxon>Moraxellaceae</taxon>
        <taxon>Acinetobacter</taxon>
        <taxon>Acinetobacter calcoaceticus/baumannii complex</taxon>
    </lineage>
</organism>
<dbReference type="Proteomes" id="UP000294963">
    <property type="component" value="Unassembled WGS sequence"/>
</dbReference>
<dbReference type="InterPro" id="IPR028098">
    <property type="entry name" value="Glyco_trans_4-like_N"/>
</dbReference>
<dbReference type="Pfam" id="PF13439">
    <property type="entry name" value="Glyco_transf_4"/>
    <property type="match status" value="1"/>
</dbReference>
<gene>
    <name evidence="3" type="ORF">EC844_11847</name>
</gene>
<dbReference type="EMBL" id="SLVJ01000018">
    <property type="protein sequence ID" value="TCM64371.1"/>
    <property type="molecule type" value="Genomic_DNA"/>
</dbReference>
<evidence type="ECO:0000313" key="3">
    <source>
        <dbReference type="EMBL" id="TCM64371.1"/>
    </source>
</evidence>
<proteinExistence type="predicted"/>
<sequence length="364" mass="40625">MKILYVITGLGGGGAEKVVADMADQMYQRGHQVKIAYLKGEIVVRPKHHEIELIYLGLEGLNCFKHAYMNYKLLIQKFSPDVLHAHMVHANIFSRLSRVFCPVRKLICTAHSNNEGGKLRMLAYKLTHSQADLTTNVSYSASKCFEELGAVPRNGIKTIYNGIDLLRFNNKVATLDKKEKLNIDPITKMFLAVGRFHQAKDYPNLILAFSILKNTLKPAVLPKLYIAGDGELKNTINTMIIEHDLAQDVILLGRRDDIPSLLVAADVFILSSSFEGFGLVVAEAMACETFVIATDSGGVKEVMGGYGLLVAPEESWALANAMNEVLKMDQLEIQQNNSNALNHVRQNFDLEMIIDQWLEIYAEN</sequence>
<evidence type="ECO:0000313" key="4">
    <source>
        <dbReference type="Proteomes" id="UP000294963"/>
    </source>
</evidence>
<dbReference type="PANTHER" id="PTHR12526:SF630">
    <property type="entry name" value="GLYCOSYLTRANSFERASE"/>
    <property type="match status" value="1"/>
</dbReference>
<name>A0A4R1XMX4_ACICA</name>
<comment type="caution">
    <text evidence="3">The sequence shown here is derived from an EMBL/GenBank/DDBJ whole genome shotgun (WGS) entry which is preliminary data.</text>
</comment>
<dbReference type="OrthoDB" id="9792269at2"/>
<reference evidence="3 4" key="1">
    <citation type="submission" date="2019-03" db="EMBL/GenBank/DDBJ databases">
        <title>Genomic analyses of the natural microbiome of Caenorhabditis elegans.</title>
        <authorList>
            <person name="Samuel B."/>
        </authorList>
    </citation>
    <scope>NUCLEOTIDE SEQUENCE [LARGE SCALE GENOMIC DNA]</scope>
    <source>
        <strain evidence="3 4">JUb89</strain>
    </source>
</reference>